<feature type="transmembrane region" description="Helical" evidence="1">
    <location>
        <begin position="6"/>
        <end position="27"/>
    </location>
</feature>
<gene>
    <name evidence="3" type="ORF">RJ639_020925</name>
</gene>
<evidence type="ECO:0000313" key="3">
    <source>
        <dbReference type="EMBL" id="KAK3001437.1"/>
    </source>
</evidence>
<dbReference type="Pfam" id="PF13967">
    <property type="entry name" value="RSN1_TM"/>
    <property type="match status" value="1"/>
</dbReference>
<evidence type="ECO:0000256" key="1">
    <source>
        <dbReference type="SAM" id="Phobius"/>
    </source>
</evidence>
<dbReference type="EMBL" id="JAVXUP010002784">
    <property type="protein sequence ID" value="KAK3001437.1"/>
    <property type="molecule type" value="Genomic_DNA"/>
</dbReference>
<feature type="transmembrane region" description="Helical" evidence="1">
    <location>
        <begin position="108"/>
        <end position="129"/>
    </location>
</feature>
<keyword evidence="4" id="KW-1185">Reference proteome</keyword>
<evidence type="ECO:0000259" key="2">
    <source>
        <dbReference type="Pfam" id="PF13967"/>
    </source>
</evidence>
<dbReference type="PANTHER" id="PTHR13018:SF141">
    <property type="entry name" value="OS01G0950900 PROTEIN"/>
    <property type="match status" value="1"/>
</dbReference>
<reference evidence="3" key="1">
    <citation type="submission" date="2022-12" db="EMBL/GenBank/DDBJ databases">
        <title>Draft genome assemblies for two species of Escallonia (Escalloniales).</title>
        <authorList>
            <person name="Chanderbali A."/>
            <person name="Dervinis C."/>
            <person name="Anghel I."/>
            <person name="Soltis D."/>
            <person name="Soltis P."/>
            <person name="Zapata F."/>
        </authorList>
    </citation>
    <scope>NUCLEOTIDE SEQUENCE</scope>
    <source>
        <strain evidence="3">UCBG64.0493</strain>
        <tissue evidence="3">Leaf</tissue>
    </source>
</reference>
<protein>
    <recommendedName>
        <fullName evidence="2">CSC1/OSCA1-like N-terminal transmembrane domain-containing protein</fullName>
    </recommendedName>
</protein>
<comment type="caution">
    <text evidence="3">The sequence shown here is derived from an EMBL/GenBank/DDBJ whole genome shotgun (WGS) entry which is preliminary data.</text>
</comment>
<dbReference type="PANTHER" id="PTHR13018">
    <property type="entry name" value="PROBABLE MEMBRANE PROTEIN DUF221-RELATED"/>
    <property type="match status" value="1"/>
</dbReference>
<keyword evidence="1" id="KW-1133">Transmembrane helix</keyword>
<dbReference type="Proteomes" id="UP001188597">
    <property type="component" value="Unassembled WGS sequence"/>
</dbReference>
<keyword evidence="1" id="KW-0472">Membrane</keyword>
<evidence type="ECO:0000313" key="4">
    <source>
        <dbReference type="Proteomes" id="UP001188597"/>
    </source>
</evidence>
<proteinExistence type="predicted"/>
<sequence length="158" mass="17396">MNAESLFASAAINIGLALVTLSVFSIFKKQPSNAPIYFARRLSLGQAHDIILPRSTLHRLLPSIDWIHRALLVTEDEIIQTCGLDALIVIKYCEALFCSSNDSMKLPLTIWTIFTGSACSRFVGLLVLLPLNYSAYYGYGTQAMDSFTISNISSGTNR</sequence>
<feature type="domain" description="CSC1/OSCA1-like N-terminal transmembrane" evidence="2">
    <location>
        <begin position="6"/>
        <end position="97"/>
    </location>
</feature>
<dbReference type="GO" id="GO:0005886">
    <property type="term" value="C:plasma membrane"/>
    <property type="evidence" value="ECO:0007669"/>
    <property type="project" value="TreeGrafter"/>
</dbReference>
<name>A0AA88V3Y0_9ASTE</name>
<dbReference type="InterPro" id="IPR045122">
    <property type="entry name" value="Csc1-like"/>
</dbReference>
<keyword evidence="1" id="KW-0812">Transmembrane</keyword>
<dbReference type="AlphaFoldDB" id="A0AA88V3Y0"/>
<dbReference type="InterPro" id="IPR032880">
    <property type="entry name" value="CSC1/OSCA1-like_N"/>
</dbReference>
<organism evidence="3 4">
    <name type="scientific">Escallonia herrerae</name>
    <dbReference type="NCBI Taxonomy" id="1293975"/>
    <lineage>
        <taxon>Eukaryota</taxon>
        <taxon>Viridiplantae</taxon>
        <taxon>Streptophyta</taxon>
        <taxon>Embryophyta</taxon>
        <taxon>Tracheophyta</taxon>
        <taxon>Spermatophyta</taxon>
        <taxon>Magnoliopsida</taxon>
        <taxon>eudicotyledons</taxon>
        <taxon>Gunneridae</taxon>
        <taxon>Pentapetalae</taxon>
        <taxon>asterids</taxon>
        <taxon>campanulids</taxon>
        <taxon>Escalloniales</taxon>
        <taxon>Escalloniaceae</taxon>
        <taxon>Escallonia</taxon>
    </lineage>
</organism>
<accession>A0AA88V3Y0</accession>
<dbReference type="GO" id="GO:0005227">
    <property type="term" value="F:calcium-activated cation channel activity"/>
    <property type="evidence" value="ECO:0007669"/>
    <property type="project" value="InterPro"/>
</dbReference>